<feature type="domain" description="C-type lectin" evidence="2">
    <location>
        <begin position="39"/>
        <end position="158"/>
    </location>
</feature>
<dbReference type="AlphaFoldDB" id="A0A7J7J6K6"/>
<keyword evidence="1" id="KW-0732">Signal</keyword>
<dbReference type="Proteomes" id="UP000593567">
    <property type="component" value="Unassembled WGS sequence"/>
</dbReference>
<reference evidence="3" key="1">
    <citation type="submission" date="2020-06" db="EMBL/GenBank/DDBJ databases">
        <title>Draft genome of Bugula neritina, a colonial animal packing powerful symbionts and potential medicines.</title>
        <authorList>
            <person name="Rayko M."/>
        </authorList>
    </citation>
    <scope>NUCLEOTIDE SEQUENCE [LARGE SCALE GENOMIC DNA]</scope>
    <source>
        <strain evidence="3">Kwan_BN1</strain>
    </source>
</reference>
<organism evidence="3 4">
    <name type="scientific">Bugula neritina</name>
    <name type="common">Brown bryozoan</name>
    <name type="synonym">Sertularia neritina</name>
    <dbReference type="NCBI Taxonomy" id="10212"/>
    <lineage>
        <taxon>Eukaryota</taxon>
        <taxon>Metazoa</taxon>
        <taxon>Spiralia</taxon>
        <taxon>Lophotrochozoa</taxon>
        <taxon>Bryozoa</taxon>
        <taxon>Gymnolaemata</taxon>
        <taxon>Cheilostomatida</taxon>
        <taxon>Flustrina</taxon>
        <taxon>Buguloidea</taxon>
        <taxon>Bugulidae</taxon>
        <taxon>Bugula</taxon>
    </lineage>
</organism>
<dbReference type="Pfam" id="PF00059">
    <property type="entry name" value="Lectin_C"/>
    <property type="match status" value="1"/>
</dbReference>
<sequence>MKSAHLISLLLVVFADYCLASQQCSPRVECKPGYLYNPFSTTCLGIVNINQTWNQAKQWCEAAGETMLVFETGDEIFWFNNMRETHGAWKGYRGVAVHLGGMEVAGVWRWFGRIKDPLVVADWQRGQPDLSHQDCLAHWKDHRWHDVHCDDTMYLLTACEYSV</sequence>
<dbReference type="CDD" id="cd00037">
    <property type="entry name" value="CLECT"/>
    <property type="match status" value="1"/>
</dbReference>
<dbReference type="SUPFAM" id="SSF56436">
    <property type="entry name" value="C-type lectin-like"/>
    <property type="match status" value="1"/>
</dbReference>
<comment type="caution">
    <text evidence="3">The sequence shown here is derived from an EMBL/GenBank/DDBJ whole genome shotgun (WGS) entry which is preliminary data.</text>
</comment>
<name>A0A7J7J6K6_BUGNE</name>
<dbReference type="SMART" id="SM00034">
    <property type="entry name" value="CLECT"/>
    <property type="match status" value="1"/>
</dbReference>
<feature type="chain" id="PRO_5029662667" evidence="1">
    <location>
        <begin position="21"/>
        <end position="163"/>
    </location>
</feature>
<evidence type="ECO:0000313" key="3">
    <source>
        <dbReference type="EMBL" id="KAF6021869.1"/>
    </source>
</evidence>
<gene>
    <name evidence="3" type="ORF">EB796_019825</name>
</gene>
<keyword evidence="4" id="KW-1185">Reference proteome</keyword>
<evidence type="ECO:0000313" key="4">
    <source>
        <dbReference type="Proteomes" id="UP000593567"/>
    </source>
</evidence>
<feature type="signal peptide" evidence="1">
    <location>
        <begin position="1"/>
        <end position="20"/>
    </location>
</feature>
<dbReference type="InterPro" id="IPR016186">
    <property type="entry name" value="C-type_lectin-like/link_sf"/>
</dbReference>
<dbReference type="InterPro" id="IPR016187">
    <property type="entry name" value="CTDL_fold"/>
</dbReference>
<proteinExistence type="predicted"/>
<dbReference type="Gene3D" id="3.10.100.10">
    <property type="entry name" value="Mannose-Binding Protein A, subunit A"/>
    <property type="match status" value="1"/>
</dbReference>
<dbReference type="OrthoDB" id="6039601at2759"/>
<evidence type="ECO:0000256" key="1">
    <source>
        <dbReference type="SAM" id="SignalP"/>
    </source>
</evidence>
<accession>A0A7J7J6K6</accession>
<dbReference type="PROSITE" id="PS50041">
    <property type="entry name" value="C_TYPE_LECTIN_2"/>
    <property type="match status" value="1"/>
</dbReference>
<evidence type="ECO:0000259" key="2">
    <source>
        <dbReference type="PROSITE" id="PS50041"/>
    </source>
</evidence>
<dbReference type="InterPro" id="IPR001304">
    <property type="entry name" value="C-type_lectin-like"/>
</dbReference>
<protein>
    <submittedName>
        <fullName evidence="3">CLEC4G</fullName>
    </submittedName>
</protein>
<dbReference type="EMBL" id="VXIV02002945">
    <property type="protein sequence ID" value="KAF6021869.1"/>
    <property type="molecule type" value="Genomic_DNA"/>
</dbReference>